<dbReference type="Pfam" id="PF13855">
    <property type="entry name" value="LRR_8"/>
    <property type="match status" value="1"/>
</dbReference>
<dbReference type="EMBL" id="GG666596">
    <property type="protein sequence ID" value="EEN51048.1"/>
    <property type="molecule type" value="Genomic_DNA"/>
</dbReference>
<evidence type="ECO:0008006" key="5">
    <source>
        <dbReference type="Google" id="ProtNLM"/>
    </source>
</evidence>
<evidence type="ECO:0000256" key="1">
    <source>
        <dbReference type="ARBA" id="ARBA00022614"/>
    </source>
</evidence>
<organism>
    <name type="scientific">Branchiostoma floridae</name>
    <name type="common">Florida lancelet</name>
    <name type="synonym">Amphioxus</name>
    <dbReference type="NCBI Taxonomy" id="7739"/>
    <lineage>
        <taxon>Eukaryota</taxon>
        <taxon>Metazoa</taxon>
        <taxon>Chordata</taxon>
        <taxon>Cephalochordata</taxon>
        <taxon>Leptocardii</taxon>
        <taxon>Amphioxiformes</taxon>
        <taxon>Branchiostomatidae</taxon>
        <taxon>Branchiostoma</taxon>
    </lineage>
</organism>
<dbReference type="AlphaFoldDB" id="C3Z8U9"/>
<evidence type="ECO:0000313" key="4">
    <source>
        <dbReference type="EMBL" id="EEN51048.1"/>
    </source>
</evidence>
<dbReference type="SUPFAM" id="SSF52058">
    <property type="entry name" value="L domain-like"/>
    <property type="match status" value="1"/>
</dbReference>
<gene>
    <name evidence="4" type="ORF">BRAFLDRAFT_99688</name>
</gene>
<dbReference type="eggNOG" id="KOG0619">
    <property type="taxonomic scope" value="Eukaryota"/>
</dbReference>
<evidence type="ECO:0000256" key="3">
    <source>
        <dbReference type="ARBA" id="ARBA00022737"/>
    </source>
</evidence>
<keyword evidence="1" id="KW-0433">Leucine-rich repeat</keyword>
<protein>
    <recommendedName>
        <fullName evidence="5">LRRCT domain-containing protein</fullName>
    </recommendedName>
</protein>
<dbReference type="Gene3D" id="3.80.10.10">
    <property type="entry name" value="Ribonuclease Inhibitor"/>
    <property type="match status" value="1"/>
</dbReference>
<accession>C3Z8U9</accession>
<dbReference type="InterPro" id="IPR032675">
    <property type="entry name" value="LRR_dom_sf"/>
</dbReference>
<keyword evidence="2" id="KW-0732">Signal</keyword>
<sequence length="273" mass="31621">MPMLRHLDLSDNRLKDFPWPSLRNVSRIMTLKLHNNEIAKVDSAFLDFPPYLKYLYLQSNRITTIVKTFLDGLKPQHMSFYLRIWQNPFLCDCKIQWLARLRRCVWEHRDEGCVNAPLPRVRACMLANCNFHPNDVPIILDGIQREVVVHLAENALRCDSPRELKGKSLQNVSLSTCTSPNPQRTLYLGKAGNRDSEKNTTAETELPTLTLSWERTTASTSQHQLIWWKGEERTRLDALPLETLIAMHVLDICSVAQSSDFRRAHLNVYKALR</sequence>
<dbReference type="InterPro" id="IPR050541">
    <property type="entry name" value="LRR_TM_domain-containing"/>
</dbReference>
<dbReference type="PANTHER" id="PTHR24369">
    <property type="entry name" value="ANTIGEN BSP, PUTATIVE-RELATED"/>
    <property type="match status" value="1"/>
</dbReference>
<name>C3Z8U9_BRAFL</name>
<reference evidence="4" key="1">
    <citation type="journal article" date="2008" name="Nature">
        <title>The amphioxus genome and the evolution of the chordate karyotype.</title>
        <authorList>
            <consortium name="US DOE Joint Genome Institute (JGI-PGF)"/>
            <person name="Putnam N.H."/>
            <person name="Butts T."/>
            <person name="Ferrier D.E.K."/>
            <person name="Furlong R.F."/>
            <person name="Hellsten U."/>
            <person name="Kawashima T."/>
            <person name="Robinson-Rechavi M."/>
            <person name="Shoguchi E."/>
            <person name="Terry A."/>
            <person name="Yu J.-K."/>
            <person name="Benito-Gutierrez E.L."/>
            <person name="Dubchak I."/>
            <person name="Garcia-Fernandez J."/>
            <person name="Gibson-Brown J.J."/>
            <person name="Grigoriev I.V."/>
            <person name="Horton A.C."/>
            <person name="de Jong P.J."/>
            <person name="Jurka J."/>
            <person name="Kapitonov V.V."/>
            <person name="Kohara Y."/>
            <person name="Kuroki Y."/>
            <person name="Lindquist E."/>
            <person name="Lucas S."/>
            <person name="Osoegawa K."/>
            <person name="Pennacchio L.A."/>
            <person name="Salamov A.A."/>
            <person name="Satou Y."/>
            <person name="Sauka-Spengler T."/>
            <person name="Schmutz J."/>
            <person name="Shin-I T."/>
            <person name="Toyoda A."/>
            <person name="Bronner-Fraser M."/>
            <person name="Fujiyama A."/>
            <person name="Holland L.Z."/>
            <person name="Holland P.W.H."/>
            <person name="Satoh N."/>
            <person name="Rokhsar D.S."/>
        </authorList>
    </citation>
    <scope>NUCLEOTIDE SEQUENCE [LARGE SCALE GENOMIC DNA]</scope>
    <source>
        <strain evidence="4">S238N-H82</strain>
        <tissue evidence="4">Testes</tissue>
    </source>
</reference>
<dbReference type="InParanoid" id="C3Z8U9"/>
<dbReference type="InterPro" id="IPR001611">
    <property type="entry name" value="Leu-rich_rpt"/>
</dbReference>
<evidence type="ECO:0000256" key="2">
    <source>
        <dbReference type="ARBA" id="ARBA00022729"/>
    </source>
</evidence>
<proteinExistence type="predicted"/>
<dbReference type="PROSITE" id="PS51450">
    <property type="entry name" value="LRR"/>
    <property type="match status" value="1"/>
</dbReference>
<dbReference type="PANTHER" id="PTHR24369:SF210">
    <property type="entry name" value="CHAOPTIN-RELATED"/>
    <property type="match status" value="1"/>
</dbReference>
<keyword evidence="3" id="KW-0677">Repeat</keyword>